<keyword evidence="3 6" id="KW-0812">Transmembrane</keyword>
<dbReference type="GO" id="GO:0015245">
    <property type="term" value="F:fatty acid transmembrane transporter activity"/>
    <property type="evidence" value="ECO:0007669"/>
    <property type="project" value="TreeGrafter"/>
</dbReference>
<proteinExistence type="inferred from homology"/>
<reference evidence="7 8" key="1">
    <citation type="submission" date="2015-01" db="EMBL/GenBank/DDBJ databases">
        <title>Genome of allotetraploid Gossypium barbadense reveals genomic plasticity and fiber elongation in cotton evolution.</title>
        <authorList>
            <person name="Chen X."/>
            <person name="Liu X."/>
            <person name="Zhao B."/>
            <person name="Zheng H."/>
            <person name="Hu Y."/>
            <person name="Lu G."/>
            <person name="Yang C."/>
            <person name="Chen J."/>
            <person name="Shan C."/>
            <person name="Zhang L."/>
            <person name="Zhou Y."/>
            <person name="Wang L."/>
            <person name="Guo W."/>
            <person name="Bai Y."/>
            <person name="Ruan J."/>
            <person name="Shangguan X."/>
            <person name="Mao Y."/>
            <person name="Jiang J."/>
            <person name="Zhu Y."/>
            <person name="Lei J."/>
            <person name="Kang H."/>
            <person name="Chen S."/>
            <person name="He X."/>
            <person name="Wang R."/>
            <person name="Wang Y."/>
            <person name="Chen J."/>
            <person name="Wang L."/>
            <person name="Yu S."/>
            <person name="Wang B."/>
            <person name="Wei J."/>
            <person name="Song S."/>
            <person name="Lu X."/>
            <person name="Gao Z."/>
            <person name="Gu W."/>
            <person name="Deng X."/>
            <person name="Ma D."/>
            <person name="Wang S."/>
            <person name="Liang W."/>
            <person name="Fang L."/>
            <person name="Cai C."/>
            <person name="Zhu X."/>
            <person name="Zhou B."/>
            <person name="Zhang Y."/>
            <person name="Chen Z."/>
            <person name="Xu S."/>
            <person name="Zhu R."/>
            <person name="Wang S."/>
            <person name="Zhang T."/>
            <person name="Zhao G."/>
        </authorList>
    </citation>
    <scope>NUCLEOTIDE SEQUENCE [LARGE SCALE GENOMIC DNA]</scope>
    <source>
        <strain evidence="8">cv. Xinhai21</strain>
        <tissue evidence="7">Leaf</tissue>
    </source>
</reference>
<organism evidence="7 8">
    <name type="scientific">Gossypium barbadense</name>
    <name type="common">Sea Island cotton</name>
    <name type="synonym">Hibiscus barbadensis</name>
    <dbReference type="NCBI Taxonomy" id="3634"/>
    <lineage>
        <taxon>Eukaryota</taxon>
        <taxon>Viridiplantae</taxon>
        <taxon>Streptophyta</taxon>
        <taxon>Embryophyta</taxon>
        <taxon>Tracheophyta</taxon>
        <taxon>Spermatophyta</taxon>
        <taxon>Magnoliopsida</taxon>
        <taxon>eudicotyledons</taxon>
        <taxon>Gunneridae</taxon>
        <taxon>Pentapetalae</taxon>
        <taxon>rosids</taxon>
        <taxon>malvids</taxon>
        <taxon>Malvales</taxon>
        <taxon>Malvaceae</taxon>
        <taxon>Malvoideae</taxon>
        <taxon>Gossypium</taxon>
    </lineage>
</organism>
<dbReference type="PANTHER" id="PTHR12668">
    <property type="entry name" value="TRANSMEMBRANE PROTEIN 14, 15"/>
    <property type="match status" value="1"/>
</dbReference>
<keyword evidence="4 6" id="KW-1133">Transmembrane helix</keyword>
<comment type="subcellular location">
    <subcellularLocation>
        <location evidence="1">Membrane</location>
    </subcellularLocation>
</comment>
<protein>
    <submittedName>
        <fullName evidence="7">Uncharacterized protein</fullName>
    </submittedName>
</protein>
<accession>A0A2P5Y7J7</accession>
<feature type="transmembrane region" description="Helical" evidence="6">
    <location>
        <begin position="106"/>
        <end position="124"/>
    </location>
</feature>
<evidence type="ECO:0000256" key="2">
    <source>
        <dbReference type="ARBA" id="ARBA00007590"/>
    </source>
</evidence>
<dbReference type="Gene3D" id="1.10.10.1740">
    <property type="entry name" value="Transmembrane protein 14-like"/>
    <property type="match status" value="1"/>
</dbReference>
<evidence type="ECO:0000256" key="4">
    <source>
        <dbReference type="ARBA" id="ARBA00022989"/>
    </source>
</evidence>
<gene>
    <name evidence="7" type="ORF">GOBAR_AA09119</name>
</gene>
<name>A0A2P5Y7J7_GOSBA</name>
<keyword evidence="5 6" id="KW-0472">Membrane</keyword>
<evidence type="ECO:0000313" key="7">
    <source>
        <dbReference type="EMBL" id="PPS11521.1"/>
    </source>
</evidence>
<evidence type="ECO:0000256" key="6">
    <source>
        <dbReference type="SAM" id="Phobius"/>
    </source>
</evidence>
<dbReference type="OrthoDB" id="655183at2759"/>
<evidence type="ECO:0000256" key="1">
    <source>
        <dbReference type="ARBA" id="ARBA00004370"/>
    </source>
</evidence>
<dbReference type="AlphaFoldDB" id="A0A2P5Y7J7"/>
<evidence type="ECO:0000256" key="3">
    <source>
        <dbReference type="ARBA" id="ARBA00022692"/>
    </source>
</evidence>
<dbReference type="Proteomes" id="UP000239757">
    <property type="component" value="Unassembled WGS sequence"/>
</dbReference>
<dbReference type="GO" id="GO:0009706">
    <property type="term" value="C:chloroplast inner membrane"/>
    <property type="evidence" value="ECO:0007669"/>
    <property type="project" value="TreeGrafter"/>
</dbReference>
<sequence length="235" mass="25753">MLTTIFQSFVVTSVDGHGAETTGNQLKTTPSYVAGKSKAFIEDMPKTYPNAEEHVPENTSDLEEEHGIIQQKRAAKIHDFCFGIPYGGLVLSGGLIGFIFSRNTTTLLFGGALLALSTFSLKIWRQGKSSLPFILGQAVIVLEKILTTIFQSFVVTSVDGHGAETTGNQLKTTPSYVAGKSKAFIEDMPKTYPNAEEHVPENTSDLEEEHGIIQQKRAAKIHDFCFGIPYREPNI</sequence>
<dbReference type="PANTHER" id="PTHR12668:SF48">
    <property type="entry name" value="PROTEIN FATTY ACID EXPORT 1, CHLOROPLASTIC"/>
    <property type="match status" value="1"/>
</dbReference>
<comment type="similarity">
    <text evidence="2">Belongs to the TMEM14 family.</text>
</comment>
<dbReference type="EMBL" id="KZ663575">
    <property type="protein sequence ID" value="PPS11521.1"/>
    <property type="molecule type" value="Genomic_DNA"/>
</dbReference>
<dbReference type="InterPro" id="IPR044890">
    <property type="entry name" value="TMEM14_sf"/>
</dbReference>
<feature type="transmembrane region" description="Helical" evidence="6">
    <location>
        <begin position="80"/>
        <end position="100"/>
    </location>
</feature>
<dbReference type="Pfam" id="PF03647">
    <property type="entry name" value="Tmemb_14"/>
    <property type="match status" value="1"/>
</dbReference>
<dbReference type="InterPro" id="IPR005349">
    <property type="entry name" value="TMEM14"/>
</dbReference>
<evidence type="ECO:0000256" key="5">
    <source>
        <dbReference type="ARBA" id="ARBA00023136"/>
    </source>
</evidence>
<evidence type="ECO:0000313" key="8">
    <source>
        <dbReference type="Proteomes" id="UP000239757"/>
    </source>
</evidence>